<keyword evidence="3 5" id="KW-1133">Transmembrane helix</keyword>
<proteinExistence type="predicted"/>
<evidence type="ECO:0000256" key="2">
    <source>
        <dbReference type="ARBA" id="ARBA00022692"/>
    </source>
</evidence>
<dbReference type="GO" id="GO:0035435">
    <property type="term" value="P:phosphate ion transmembrane transport"/>
    <property type="evidence" value="ECO:0007669"/>
    <property type="project" value="TreeGrafter"/>
</dbReference>
<reference evidence="7 8" key="1">
    <citation type="journal article" date="2015" name="Genome Biol. Evol.">
        <title>Comparative Genomics of a Bacterivorous Green Alga Reveals Evolutionary Causalities and Consequences of Phago-Mixotrophic Mode of Nutrition.</title>
        <authorList>
            <person name="Burns J.A."/>
            <person name="Paasch A."/>
            <person name="Narechania A."/>
            <person name="Kim E."/>
        </authorList>
    </citation>
    <scope>NUCLEOTIDE SEQUENCE [LARGE SCALE GENOMIC DNA]</scope>
    <source>
        <strain evidence="7 8">PLY_AMNH</strain>
    </source>
</reference>
<keyword evidence="4 5" id="KW-0472">Membrane</keyword>
<dbReference type="PROSITE" id="PS50850">
    <property type="entry name" value="MFS"/>
    <property type="match status" value="1"/>
</dbReference>
<evidence type="ECO:0000259" key="6">
    <source>
        <dbReference type="PROSITE" id="PS50850"/>
    </source>
</evidence>
<evidence type="ECO:0000256" key="1">
    <source>
        <dbReference type="ARBA" id="ARBA00004127"/>
    </source>
</evidence>
<dbReference type="InterPro" id="IPR051337">
    <property type="entry name" value="OPA_Antiporter"/>
</dbReference>
<dbReference type="AlphaFoldDB" id="A0AAE0GDX2"/>
<accession>A0AAE0GDX2</accession>
<comment type="subcellular location">
    <subcellularLocation>
        <location evidence="1">Endomembrane system</location>
        <topology evidence="1">Multi-pass membrane protein</topology>
    </subcellularLocation>
</comment>
<dbReference type="SUPFAM" id="SSF103473">
    <property type="entry name" value="MFS general substrate transporter"/>
    <property type="match status" value="1"/>
</dbReference>
<dbReference type="PANTHER" id="PTHR43826">
    <property type="entry name" value="GLUCOSE-6-PHOSPHATE EXCHANGER SLC37A4"/>
    <property type="match status" value="1"/>
</dbReference>
<keyword evidence="8" id="KW-1185">Reference proteome</keyword>
<sequence length="228" mass="25164">MRCYDSEVCQLWHRLAPATLVFFTAAGAIYGAPPAIYPYLLSDFRMTEGEVGMLPTIFQIFWGLSTAPSGLLIQKYGPAACLRFGVIGIALVASGYPLASARYHLFILHALYGVFYSAGGLVVQIVLLNTWFERQPGMAVSVMITGFSFSGMLWPLVVSLVAERFGWRWGYSTVTWTLWLCAAPLVFFFTKDGPRCSADCLTPGMFPERLLGRVHGSRRALADARLIA</sequence>
<comment type="caution">
    <text evidence="7">The sequence shown here is derived from an EMBL/GenBank/DDBJ whole genome shotgun (WGS) entry which is preliminary data.</text>
</comment>
<dbReference type="EMBL" id="LGRX02006672">
    <property type="protein sequence ID" value="KAK3276247.1"/>
    <property type="molecule type" value="Genomic_DNA"/>
</dbReference>
<evidence type="ECO:0000256" key="4">
    <source>
        <dbReference type="ARBA" id="ARBA00023136"/>
    </source>
</evidence>
<feature type="transmembrane region" description="Helical" evidence="5">
    <location>
        <begin position="105"/>
        <end position="127"/>
    </location>
</feature>
<dbReference type="Proteomes" id="UP001190700">
    <property type="component" value="Unassembled WGS sequence"/>
</dbReference>
<dbReference type="GO" id="GO:0061513">
    <property type="term" value="F:glucose 6-phosphate:phosphate antiporter activity"/>
    <property type="evidence" value="ECO:0007669"/>
    <property type="project" value="TreeGrafter"/>
</dbReference>
<evidence type="ECO:0000256" key="3">
    <source>
        <dbReference type="ARBA" id="ARBA00022989"/>
    </source>
</evidence>
<dbReference type="InterPro" id="IPR036259">
    <property type="entry name" value="MFS_trans_sf"/>
</dbReference>
<keyword evidence="2 5" id="KW-0812">Transmembrane</keyword>
<dbReference type="GO" id="GO:0016020">
    <property type="term" value="C:membrane"/>
    <property type="evidence" value="ECO:0007669"/>
    <property type="project" value="UniProtKB-ARBA"/>
</dbReference>
<dbReference type="GO" id="GO:0012505">
    <property type="term" value="C:endomembrane system"/>
    <property type="evidence" value="ECO:0007669"/>
    <property type="project" value="UniProtKB-SubCell"/>
</dbReference>
<feature type="domain" description="Major facilitator superfamily (MFS) profile" evidence="6">
    <location>
        <begin position="11"/>
        <end position="228"/>
    </location>
</feature>
<feature type="transmembrane region" description="Helical" evidence="5">
    <location>
        <begin position="139"/>
        <end position="157"/>
    </location>
</feature>
<evidence type="ECO:0000256" key="5">
    <source>
        <dbReference type="SAM" id="Phobius"/>
    </source>
</evidence>
<gene>
    <name evidence="7" type="ORF">CYMTET_15667</name>
</gene>
<evidence type="ECO:0000313" key="7">
    <source>
        <dbReference type="EMBL" id="KAK3276247.1"/>
    </source>
</evidence>
<feature type="transmembrane region" description="Helical" evidence="5">
    <location>
        <begin position="169"/>
        <end position="189"/>
    </location>
</feature>
<organism evidence="7 8">
    <name type="scientific">Cymbomonas tetramitiformis</name>
    <dbReference type="NCBI Taxonomy" id="36881"/>
    <lineage>
        <taxon>Eukaryota</taxon>
        <taxon>Viridiplantae</taxon>
        <taxon>Chlorophyta</taxon>
        <taxon>Pyramimonadophyceae</taxon>
        <taxon>Pyramimonadales</taxon>
        <taxon>Pyramimonadaceae</taxon>
        <taxon>Cymbomonas</taxon>
    </lineage>
</organism>
<dbReference type="Gene3D" id="1.20.1250.20">
    <property type="entry name" value="MFS general substrate transporter like domains"/>
    <property type="match status" value="1"/>
</dbReference>
<protein>
    <recommendedName>
        <fullName evidence="6">Major facilitator superfamily (MFS) profile domain-containing protein</fullName>
    </recommendedName>
</protein>
<name>A0AAE0GDX2_9CHLO</name>
<dbReference type="InterPro" id="IPR011701">
    <property type="entry name" value="MFS"/>
</dbReference>
<feature type="transmembrane region" description="Helical" evidence="5">
    <location>
        <begin position="52"/>
        <end position="73"/>
    </location>
</feature>
<dbReference type="PANTHER" id="PTHR43826:SF3">
    <property type="entry name" value="GLUCOSE-6-PHOSPHATE EXCHANGER SLC37A4"/>
    <property type="match status" value="1"/>
</dbReference>
<dbReference type="Pfam" id="PF07690">
    <property type="entry name" value="MFS_1"/>
    <property type="match status" value="1"/>
</dbReference>
<evidence type="ECO:0000313" key="8">
    <source>
        <dbReference type="Proteomes" id="UP001190700"/>
    </source>
</evidence>
<feature type="transmembrane region" description="Helical" evidence="5">
    <location>
        <begin position="12"/>
        <end position="32"/>
    </location>
</feature>
<dbReference type="InterPro" id="IPR020846">
    <property type="entry name" value="MFS_dom"/>
</dbReference>
<feature type="transmembrane region" description="Helical" evidence="5">
    <location>
        <begin position="80"/>
        <end position="99"/>
    </location>
</feature>